<gene>
    <name evidence="8" type="ORF">SAMN04487885_104150</name>
</gene>
<dbReference type="SMART" id="SM00862">
    <property type="entry name" value="Trans_reg_C"/>
    <property type="match status" value="1"/>
</dbReference>
<keyword evidence="9" id="KW-1185">Reference proteome</keyword>
<keyword evidence="2" id="KW-0597">Phosphoprotein</keyword>
<dbReference type="PANTHER" id="PTHR48111">
    <property type="entry name" value="REGULATOR OF RPOS"/>
    <property type="match status" value="1"/>
</dbReference>
<dbReference type="RefSeq" id="WP_027637424.1">
    <property type="nucleotide sequence ID" value="NZ_BAAACD010000045.1"/>
</dbReference>
<dbReference type="PROSITE" id="PS51755">
    <property type="entry name" value="OMPR_PHOB"/>
    <property type="match status" value="1"/>
</dbReference>
<proteinExistence type="predicted"/>
<dbReference type="CDD" id="cd00383">
    <property type="entry name" value="trans_reg_C"/>
    <property type="match status" value="1"/>
</dbReference>
<dbReference type="Gene3D" id="6.10.250.690">
    <property type="match status" value="1"/>
</dbReference>
<evidence type="ECO:0000256" key="3">
    <source>
        <dbReference type="ARBA" id="ARBA00023012"/>
    </source>
</evidence>
<name>A0A1I2K744_9CLOT</name>
<dbReference type="EMBL" id="FOOE01000004">
    <property type="protein sequence ID" value="SFF62139.1"/>
    <property type="molecule type" value="Genomic_DNA"/>
</dbReference>
<dbReference type="InterPro" id="IPR016032">
    <property type="entry name" value="Sig_transdc_resp-reg_C-effctor"/>
</dbReference>
<protein>
    <recommendedName>
        <fullName evidence="1">Stage 0 sporulation protein A homolog</fullName>
    </recommendedName>
</protein>
<dbReference type="InterPro" id="IPR011006">
    <property type="entry name" value="CheY-like_superfamily"/>
</dbReference>
<dbReference type="STRING" id="1529.SAMN04487885_104150"/>
<reference evidence="8 9" key="1">
    <citation type="submission" date="2016-10" db="EMBL/GenBank/DDBJ databases">
        <authorList>
            <person name="de Groot N.N."/>
        </authorList>
    </citation>
    <scope>NUCLEOTIDE SEQUENCE [LARGE SCALE GENOMIC DNA]</scope>
    <source>
        <strain evidence="8 9">NLAE-zl-G419</strain>
    </source>
</reference>
<dbReference type="FunFam" id="1.10.10.10:FF:000018">
    <property type="entry name" value="DNA-binding response regulator ResD"/>
    <property type="match status" value="1"/>
</dbReference>
<dbReference type="InterPro" id="IPR001789">
    <property type="entry name" value="Sig_transdc_resp-reg_receiver"/>
</dbReference>
<sequence>MRILIAEDKEDIANLIKVFLQKEGYEVILTKDGEEALRFLLSETVNLCIFDIMMPKMDGFTLIQRVREFSNVPILILTAKNMEQDKVLGLDLGADDYITKPFSSLELVSRVNAHLRRNYKMNTSDSIIKYGDLKIDKEKCVVYKNDVDCLLTAMEFKLLVKLISNPEQVFTKSQLYKSVCSNNCYIEGDENTIAVHISRLREKIETDPKTPQYIKTIRGLGYKIEKK</sequence>
<dbReference type="SMART" id="SM00448">
    <property type="entry name" value="REC"/>
    <property type="match status" value="1"/>
</dbReference>
<dbReference type="CDD" id="cd17574">
    <property type="entry name" value="REC_OmpR"/>
    <property type="match status" value="1"/>
</dbReference>
<dbReference type="FunFam" id="3.40.50.2300:FF:000001">
    <property type="entry name" value="DNA-binding response regulator PhoB"/>
    <property type="match status" value="1"/>
</dbReference>
<dbReference type="InterPro" id="IPR039420">
    <property type="entry name" value="WalR-like"/>
</dbReference>
<dbReference type="SUPFAM" id="SSF52172">
    <property type="entry name" value="CheY-like"/>
    <property type="match status" value="1"/>
</dbReference>
<dbReference type="Pfam" id="PF00072">
    <property type="entry name" value="Response_reg"/>
    <property type="match status" value="1"/>
</dbReference>
<dbReference type="GO" id="GO:0032993">
    <property type="term" value="C:protein-DNA complex"/>
    <property type="evidence" value="ECO:0007669"/>
    <property type="project" value="TreeGrafter"/>
</dbReference>
<evidence type="ECO:0000256" key="7">
    <source>
        <dbReference type="ARBA" id="ARBA00024867"/>
    </source>
</evidence>
<dbReference type="GO" id="GO:0000156">
    <property type="term" value="F:phosphorelay response regulator activity"/>
    <property type="evidence" value="ECO:0007669"/>
    <property type="project" value="TreeGrafter"/>
</dbReference>
<dbReference type="GeneID" id="90543837"/>
<dbReference type="Pfam" id="PF00486">
    <property type="entry name" value="Trans_reg_C"/>
    <property type="match status" value="1"/>
</dbReference>
<dbReference type="GO" id="GO:0000976">
    <property type="term" value="F:transcription cis-regulatory region binding"/>
    <property type="evidence" value="ECO:0007669"/>
    <property type="project" value="TreeGrafter"/>
</dbReference>
<dbReference type="Gene3D" id="1.10.10.10">
    <property type="entry name" value="Winged helix-like DNA-binding domain superfamily/Winged helix DNA-binding domain"/>
    <property type="match status" value="1"/>
</dbReference>
<dbReference type="PANTHER" id="PTHR48111:SF40">
    <property type="entry name" value="PHOSPHATE REGULON TRANSCRIPTIONAL REGULATORY PROTEIN PHOB"/>
    <property type="match status" value="1"/>
</dbReference>
<evidence type="ECO:0000256" key="2">
    <source>
        <dbReference type="ARBA" id="ARBA00022553"/>
    </source>
</evidence>
<evidence type="ECO:0000313" key="9">
    <source>
        <dbReference type="Proteomes" id="UP000182135"/>
    </source>
</evidence>
<dbReference type="GO" id="GO:0006355">
    <property type="term" value="P:regulation of DNA-templated transcription"/>
    <property type="evidence" value="ECO:0007669"/>
    <property type="project" value="InterPro"/>
</dbReference>
<dbReference type="GO" id="GO:0005829">
    <property type="term" value="C:cytosol"/>
    <property type="evidence" value="ECO:0007669"/>
    <property type="project" value="TreeGrafter"/>
</dbReference>
<accession>A0A1I2K744</accession>
<evidence type="ECO:0000256" key="1">
    <source>
        <dbReference type="ARBA" id="ARBA00018672"/>
    </source>
</evidence>
<dbReference type="InterPro" id="IPR036388">
    <property type="entry name" value="WH-like_DNA-bd_sf"/>
</dbReference>
<dbReference type="Proteomes" id="UP000182135">
    <property type="component" value="Unassembled WGS sequence"/>
</dbReference>
<organism evidence="8 9">
    <name type="scientific">Clostridium cadaveris</name>
    <dbReference type="NCBI Taxonomy" id="1529"/>
    <lineage>
        <taxon>Bacteria</taxon>
        <taxon>Bacillati</taxon>
        <taxon>Bacillota</taxon>
        <taxon>Clostridia</taxon>
        <taxon>Eubacteriales</taxon>
        <taxon>Clostridiaceae</taxon>
        <taxon>Clostridium</taxon>
    </lineage>
</organism>
<keyword evidence="6" id="KW-0804">Transcription</keyword>
<evidence type="ECO:0000256" key="5">
    <source>
        <dbReference type="ARBA" id="ARBA00023125"/>
    </source>
</evidence>
<evidence type="ECO:0000256" key="4">
    <source>
        <dbReference type="ARBA" id="ARBA00023015"/>
    </source>
</evidence>
<evidence type="ECO:0000313" key="8">
    <source>
        <dbReference type="EMBL" id="SFF62139.1"/>
    </source>
</evidence>
<keyword evidence="4" id="KW-0805">Transcription regulation</keyword>
<comment type="function">
    <text evidence="7">May play the central regulatory role in sporulation. It may be an element of the effector pathway responsible for the activation of sporulation genes in response to nutritional stress. Spo0A may act in concert with spo0H (a sigma factor) to control the expression of some genes that are critical to the sporulation process.</text>
</comment>
<dbReference type="PROSITE" id="PS50110">
    <property type="entry name" value="RESPONSE_REGULATORY"/>
    <property type="match status" value="1"/>
</dbReference>
<keyword evidence="5 8" id="KW-0238">DNA-binding</keyword>
<keyword evidence="3" id="KW-0902">Two-component regulatory system</keyword>
<dbReference type="OrthoDB" id="9790442at2"/>
<dbReference type="AlphaFoldDB" id="A0A1I2K744"/>
<evidence type="ECO:0000256" key="6">
    <source>
        <dbReference type="ARBA" id="ARBA00023163"/>
    </source>
</evidence>
<dbReference type="Gene3D" id="3.40.50.2300">
    <property type="match status" value="1"/>
</dbReference>
<dbReference type="InterPro" id="IPR001867">
    <property type="entry name" value="OmpR/PhoB-type_DNA-bd"/>
</dbReference>
<dbReference type="eggNOG" id="COG0745">
    <property type="taxonomic scope" value="Bacteria"/>
</dbReference>
<dbReference type="SUPFAM" id="SSF46894">
    <property type="entry name" value="C-terminal effector domain of the bipartite response regulators"/>
    <property type="match status" value="1"/>
</dbReference>